<dbReference type="GO" id="GO:0006310">
    <property type="term" value="P:DNA recombination"/>
    <property type="evidence" value="ECO:0007669"/>
    <property type="project" value="UniProtKB-UniRule"/>
</dbReference>
<protein>
    <recommendedName>
        <fullName evidence="16">DNA helicase RecQ</fullName>
        <ecNumber evidence="16">5.6.2.4</ecNumber>
    </recommendedName>
</protein>
<evidence type="ECO:0000256" key="12">
    <source>
        <dbReference type="ARBA" id="ARBA00023172"/>
    </source>
</evidence>
<dbReference type="GO" id="GO:0006281">
    <property type="term" value="P:DNA repair"/>
    <property type="evidence" value="ECO:0007669"/>
    <property type="project" value="UniProtKB-KW"/>
</dbReference>
<dbReference type="InterPro" id="IPR004589">
    <property type="entry name" value="DNA_helicase_ATP-dep_RecQ"/>
</dbReference>
<keyword evidence="10" id="KW-0067">ATP-binding</keyword>
<dbReference type="SMART" id="SM00341">
    <property type="entry name" value="HRDC"/>
    <property type="match status" value="1"/>
</dbReference>
<gene>
    <name evidence="20" type="ORF">C8D77_103390</name>
</gene>
<dbReference type="SUPFAM" id="SSF52540">
    <property type="entry name" value="P-loop containing nucleoside triphosphate hydrolases"/>
    <property type="match status" value="1"/>
</dbReference>
<comment type="cofactor">
    <cofactor evidence="2">
        <name>Zn(2+)</name>
        <dbReference type="ChEBI" id="CHEBI:29105"/>
    </cofactor>
</comment>
<dbReference type="SMART" id="SM00956">
    <property type="entry name" value="RQC"/>
    <property type="match status" value="1"/>
</dbReference>
<dbReference type="GO" id="GO:0043138">
    <property type="term" value="F:3'-5' DNA helicase activity"/>
    <property type="evidence" value="ECO:0007669"/>
    <property type="project" value="UniProtKB-EC"/>
</dbReference>
<dbReference type="InterPro" id="IPR002121">
    <property type="entry name" value="HRDC_dom"/>
</dbReference>
<evidence type="ECO:0000256" key="1">
    <source>
        <dbReference type="ARBA" id="ARBA00001946"/>
    </source>
</evidence>
<keyword evidence="14" id="KW-0413">Isomerase</keyword>
<dbReference type="Pfam" id="PF16124">
    <property type="entry name" value="RecQ_Zn_bind"/>
    <property type="match status" value="1"/>
</dbReference>
<dbReference type="InterPro" id="IPR011545">
    <property type="entry name" value="DEAD/DEAH_box_helicase_dom"/>
</dbReference>
<evidence type="ECO:0000256" key="9">
    <source>
        <dbReference type="ARBA" id="ARBA00022833"/>
    </source>
</evidence>
<dbReference type="GO" id="GO:0009378">
    <property type="term" value="F:four-way junction helicase activity"/>
    <property type="evidence" value="ECO:0007669"/>
    <property type="project" value="TreeGrafter"/>
</dbReference>
<dbReference type="GeneID" id="61052363"/>
<dbReference type="InterPro" id="IPR032284">
    <property type="entry name" value="RecQ_Zn-bd"/>
</dbReference>
<dbReference type="GO" id="GO:0030894">
    <property type="term" value="C:replisome"/>
    <property type="evidence" value="ECO:0007669"/>
    <property type="project" value="TreeGrafter"/>
</dbReference>
<keyword evidence="11" id="KW-0238">DNA-binding</keyword>
<dbReference type="SUPFAM" id="SSF46785">
    <property type="entry name" value="Winged helix' DNA-binding domain"/>
    <property type="match status" value="1"/>
</dbReference>
<dbReference type="CDD" id="cd18794">
    <property type="entry name" value="SF2_C_RecQ"/>
    <property type="match status" value="1"/>
</dbReference>
<evidence type="ECO:0000256" key="14">
    <source>
        <dbReference type="ARBA" id="ARBA00023235"/>
    </source>
</evidence>
<evidence type="ECO:0000259" key="19">
    <source>
        <dbReference type="PROSITE" id="PS51194"/>
    </source>
</evidence>
<feature type="domain" description="Helicase ATP-binding" evidence="18">
    <location>
        <begin position="37"/>
        <end position="205"/>
    </location>
</feature>
<evidence type="ECO:0000256" key="16">
    <source>
        <dbReference type="NCBIfam" id="TIGR01389"/>
    </source>
</evidence>
<reference evidence="20 21" key="1">
    <citation type="submission" date="2018-05" db="EMBL/GenBank/DDBJ databases">
        <title>Genomic Encyclopedia of Type Strains, Phase IV (KMG-IV): sequencing the most valuable type-strain genomes for metagenomic binning, comparative biology and taxonomic classification.</title>
        <authorList>
            <person name="Goeker M."/>
        </authorList>
    </citation>
    <scope>NUCLEOTIDE SEQUENCE [LARGE SCALE GENOMIC DNA]</scope>
    <source>
        <strain evidence="20 21">DSM 2626</strain>
    </source>
</reference>
<evidence type="ECO:0000256" key="5">
    <source>
        <dbReference type="ARBA" id="ARBA00022741"/>
    </source>
</evidence>
<dbReference type="PROSITE" id="PS50967">
    <property type="entry name" value="HRDC"/>
    <property type="match status" value="1"/>
</dbReference>
<dbReference type="SMART" id="SM00487">
    <property type="entry name" value="DEXDc"/>
    <property type="match status" value="1"/>
</dbReference>
<dbReference type="Proteomes" id="UP000245631">
    <property type="component" value="Unassembled WGS sequence"/>
</dbReference>
<dbReference type="Pfam" id="PF00570">
    <property type="entry name" value="HRDC"/>
    <property type="match status" value="1"/>
</dbReference>
<feature type="domain" description="Helicase C-terminal" evidence="19">
    <location>
        <begin position="226"/>
        <end position="376"/>
    </location>
</feature>
<comment type="similarity">
    <text evidence="3">Belongs to the helicase family. RecQ subfamily.</text>
</comment>
<dbReference type="SUPFAM" id="SSF47819">
    <property type="entry name" value="HRDC-like"/>
    <property type="match status" value="1"/>
</dbReference>
<dbReference type="GO" id="GO:0005737">
    <property type="term" value="C:cytoplasm"/>
    <property type="evidence" value="ECO:0007669"/>
    <property type="project" value="TreeGrafter"/>
</dbReference>
<evidence type="ECO:0000256" key="4">
    <source>
        <dbReference type="ARBA" id="ARBA00022723"/>
    </source>
</evidence>
<dbReference type="EMBL" id="QGGH01000003">
    <property type="protein sequence ID" value="PWJ91692.1"/>
    <property type="molecule type" value="Genomic_DNA"/>
</dbReference>
<dbReference type="InterPro" id="IPR001650">
    <property type="entry name" value="Helicase_C-like"/>
</dbReference>
<keyword evidence="9" id="KW-0862">Zinc</keyword>
<feature type="domain" description="HRDC" evidence="17">
    <location>
        <begin position="536"/>
        <end position="615"/>
    </location>
</feature>
<dbReference type="InterPro" id="IPR036390">
    <property type="entry name" value="WH_DNA-bd_sf"/>
</dbReference>
<dbReference type="FunFam" id="3.40.50.300:FF:000156">
    <property type="entry name" value="ATP-dependent DNA helicase recQ"/>
    <property type="match status" value="1"/>
</dbReference>
<dbReference type="InterPro" id="IPR044876">
    <property type="entry name" value="HRDC_dom_sf"/>
</dbReference>
<organism evidence="20 21">
    <name type="scientific">Rhizobium loti</name>
    <name type="common">Mesorhizobium loti</name>
    <dbReference type="NCBI Taxonomy" id="381"/>
    <lineage>
        <taxon>Bacteria</taxon>
        <taxon>Pseudomonadati</taxon>
        <taxon>Pseudomonadota</taxon>
        <taxon>Alphaproteobacteria</taxon>
        <taxon>Hyphomicrobiales</taxon>
        <taxon>Phyllobacteriaceae</taxon>
        <taxon>Mesorhizobium</taxon>
    </lineage>
</organism>
<evidence type="ECO:0000313" key="21">
    <source>
        <dbReference type="Proteomes" id="UP000245631"/>
    </source>
</evidence>
<dbReference type="InterPro" id="IPR006293">
    <property type="entry name" value="DNA_helicase_ATP-dep_RecQ_bac"/>
</dbReference>
<accession>A0A8E3B5T8</accession>
<comment type="cofactor">
    <cofactor evidence="1">
        <name>Mg(2+)</name>
        <dbReference type="ChEBI" id="CHEBI:18420"/>
    </cofactor>
</comment>
<dbReference type="Pfam" id="PF09382">
    <property type="entry name" value="RQC"/>
    <property type="match status" value="1"/>
</dbReference>
<evidence type="ECO:0000256" key="8">
    <source>
        <dbReference type="ARBA" id="ARBA00022806"/>
    </source>
</evidence>
<evidence type="ECO:0000259" key="17">
    <source>
        <dbReference type="PROSITE" id="PS50967"/>
    </source>
</evidence>
<evidence type="ECO:0000256" key="15">
    <source>
        <dbReference type="ARBA" id="ARBA00034617"/>
    </source>
</evidence>
<dbReference type="RefSeq" id="WP_109664443.1">
    <property type="nucleotide sequence ID" value="NZ_QGGH01000003.1"/>
</dbReference>
<dbReference type="InterPro" id="IPR010997">
    <property type="entry name" value="HRDC-like_sf"/>
</dbReference>
<dbReference type="GO" id="GO:0046872">
    <property type="term" value="F:metal ion binding"/>
    <property type="evidence" value="ECO:0007669"/>
    <property type="project" value="UniProtKB-KW"/>
</dbReference>
<comment type="caution">
    <text evidence="20">The sequence shown here is derived from an EMBL/GenBank/DDBJ whole genome shotgun (WGS) entry which is preliminary data.</text>
</comment>
<evidence type="ECO:0000256" key="6">
    <source>
        <dbReference type="ARBA" id="ARBA00022763"/>
    </source>
</evidence>
<keyword evidence="5" id="KW-0547">Nucleotide-binding</keyword>
<dbReference type="GO" id="GO:0003677">
    <property type="term" value="F:DNA binding"/>
    <property type="evidence" value="ECO:0007669"/>
    <property type="project" value="UniProtKB-KW"/>
</dbReference>
<evidence type="ECO:0000259" key="18">
    <source>
        <dbReference type="PROSITE" id="PS51192"/>
    </source>
</evidence>
<dbReference type="PANTHER" id="PTHR13710:SF105">
    <property type="entry name" value="ATP-DEPENDENT DNA HELICASE Q1"/>
    <property type="match status" value="1"/>
</dbReference>
<evidence type="ECO:0000256" key="10">
    <source>
        <dbReference type="ARBA" id="ARBA00022840"/>
    </source>
</evidence>
<dbReference type="NCBIfam" id="TIGR01389">
    <property type="entry name" value="recQ"/>
    <property type="match status" value="1"/>
</dbReference>
<evidence type="ECO:0000256" key="13">
    <source>
        <dbReference type="ARBA" id="ARBA00023204"/>
    </source>
</evidence>
<evidence type="ECO:0000256" key="3">
    <source>
        <dbReference type="ARBA" id="ARBA00005446"/>
    </source>
</evidence>
<dbReference type="Pfam" id="PF00271">
    <property type="entry name" value="Helicase_C"/>
    <property type="match status" value="1"/>
</dbReference>
<keyword evidence="13" id="KW-0234">DNA repair</keyword>
<evidence type="ECO:0000256" key="11">
    <source>
        <dbReference type="ARBA" id="ARBA00023125"/>
    </source>
</evidence>
<dbReference type="PROSITE" id="PS51192">
    <property type="entry name" value="HELICASE_ATP_BIND_1"/>
    <property type="match status" value="1"/>
</dbReference>
<dbReference type="PROSITE" id="PS51194">
    <property type="entry name" value="HELICASE_CTER"/>
    <property type="match status" value="1"/>
</dbReference>
<dbReference type="InterPro" id="IPR018982">
    <property type="entry name" value="RQC_domain"/>
</dbReference>
<name>A0A8E3B5T8_RHILI</name>
<dbReference type="PANTHER" id="PTHR13710">
    <property type="entry name" value="DNA HELICASE RECQ FAMILY MEMBER"/>
    <property type="match status" value="1"/>
</dbReference>
<comment type="catalytic activity">
    <reaction evidence="15">
        <text>Couples ATP hydrolysis with the unwinding of duplex DNA by translocating in the 3'-5' direction.</text>
        <dbReference type="EC" id="5.6.2.4"/>
    </reaction>
</comment>
<evidence type="ECO:0000313" key="20">
    <source>
        <dbReference type="EMBL" id="PWJ91692.1"/>
    </source>
</evidence>
<proteinExistence type="inferred from homology"/>
<dbReference type="GO" id="GO:0043590">
    <property type="term" value="C:bacterial nucleoid"/>
    <property type="evidence" value="ECO:0007669"/>
    <property type="project" value="TreeGrafter"/>
</dbReference>
<dbReference type="InterPro" id="IPR036388">
    <property type="entry name" value="WH-like_DNA-bd_sf"/>
</dbReference>
<keyword evidence="12" id="KW-0233">DNA recombination</keyword>
<dbReference type="InterPro" id="IPR027417">
    <property type="entry name" value="P-loop_NTPase"/>
</dbReference>
<dbReference type="GO" id="GO:0005524">
    <property type="term" value="F:ATP binding"/>
    <property type="evidence" value="ECO:0007669"/>
    <property type="project" value="UniProtKB-KW"/>
</dbReference>
<dbReference type="Gene3D" id="1.10.10.10">
    <property type="entry name" value="Winged helix-like DNA-binding domain superfamily/Winged helix DNA-binding domain"/>
    <property type="match status" value="1"/>
</dbReference>
<evidence type="ECO:0000256" key="7">
    <source>
        <dbReference type="ARBA" id="ARBA00022801"/>
    </source>
</evidence>
<sequence length="615" mass="67032">MQAPAAALTTEGQDPKRRVLKDVFGFDDFRPGQADVMDALLAGRHVLAVMPTGAGKSLCYQVPALVLGGLTIVVSPLVALMQDQVAALRLAGVAADTINSSIDREANIAAWRRVASGQTRLLYLAPERLMTERMLEALARLDISLIAVDEAHCISQWGPAFRREYEDLSRLRGIFPNVPIIALTATADEGTRTDIEARLFAERVETLVLGFDRPNIKLAIEAKQDSKRQLLRFVERHPGRSGIVYCLSRKKTEETAAFLEKNGVTALAYHAGMSKEARDANQNSFMTLSGVVMVATIAFGMGIDKPDVAYVFHTDMPGSLEAYYQEIGRAGRDGRDAEAHMLFGLGDIRMRRMFIDDEDAPAEHKRRSHGRLDTLIGYCETAQCRRQVLLGYFGEEAQPCGNCDTCLDQAPRADGGAEARIILAAIAQSGERFGAGHVIDILLGHETEKVLARNHQRLASFGSGLAHKKDFWLSLIRQLVAGGFLMPDPAGHGGLAIAEKGHALGRGEMPFHYRVEVRSRALRKMRGADGAGMNAEGIDASLLAALKSLRLRLAKERQVPAYVVFSDRTLIDMAERRPHDLDAFAEVNGVGAAKLKEFGQVFLDAIAAHQSGGAV</sequence>
<dbReference type="GO" id="GO:0009432">
    <property type="term" value="P:SOS response"/>
    <property type="evidence" value="ECO:0007669"/>
    <property type="project" value="UniProtKB-UniRule"/>
</dbReference>
<keyword evidence="7" id="KW-0378">Hydrolase</keyword>
<dbReference type="Gene3D" id="3.40.50.300">
    <property type="entry name" value="P-loop containing nucleotide triphosphate hydrolases"/>
    <property type="match status" value="2"/>
</dbReference>
<dbReference type="FunFam" id="3.40.50.300:FF:001389">
    <property type="entry name" value="ATP-dependent DNA helicase RecQ"/>
    <property type="match status" value="1"/>
</dbReference>
<dbReference type="Gene3D" id="1.10.150.80">
    <property type="entry name" value="HRDC domain"/>
    <property type="match status" value="1"/>
</dbReference>
<dbReference type="AlphaFoldDB" id="A0A8E3B5T8"/>
<dbReference type="GO" id="GO:0016787">
    <property type="term" value="F:hydrolase activity"/>
    <property type="evidence" value="ECO:0007669"/>
    <property type="project" value="UniProtKB-KW"/>
</dbReference>
<keyword evidence="4" id="KW-0479">Metal-binding</keyword>
<dbReference type="InterPro" id="IPR014001">
    <property type="entry name" value="Helicase_ATP-bd"/>
</dbReference>
<keyword evidence="8 20" id="KW-0347">Helicase</keyword>
<dbReference type="SMART" id="SM00490">
    <property type="entry name" value="HELICc"/>
    <property type="match status" value="1"/>
</dbReference>
<dbReference type="GO" id="GO:0006260">
    <property type="term" value="P:DNA replication"/>
    <property type="evidence" value="ECO:0007669"/>
    <property type="project" value="InterPro"/>
</dbReference>
<evidence type="ECO:0000256" key="2">
    <source>
        <dbReference type="ARBA" id="ARBA00001947"/>
    </source>
</evidence>
<dbReference type="EC" id="5.6.2.4" evidence="16"/>
<dbReference type="CDD" id="cd17920">
    <property type="entry name" value="DEXHc_RecQ"/>
    <property type="match status" value="1"/>
</dbReference>
<dbReference type="NCBIfam" id="TIGR00614">
    <property type="entry name" value="recQ_fam"/>
    <property type="match status" value="1"/>
</dbReference>
<keyword evidence="6" id="KW-0227">DNA damage</keyword>
<dbReference type="Pfam" id="PF00270">
    <property type="entry name" value="DEAD"/>
    <property type="match status" value="1"/>
</dbReference>